<comment type="caution">
    <text evidence="2">The sequence shown here is derived from an EMBL/GenBank/DDBJ whole genome shotgun (WGS) entry which is preliminary data.</text>
</comment>
<accession>A0A937FXB1</accession>
<reference evidence="2" key="1">
    <citation type="submission" date="2021-01" db="EMBL/GenBank/DDBJ databases">
        <title>Fulvivirga kasyanovii gen. nov., sp nov., a novel member of the phylum Bacteroidetes isolated from seawater in a mussel farm.</title>
        <authorList>
            <person name="Zhao L.-H."/>
            <person name="Wang Z.-J."/>
        </authorList>
    </citation>
    <scope>NUCLEOTIDE SEQUENCE</scope>
    <source>
        <strain evidence="2">29W222</strain>
    </source>
</reference>
<dbReference type="AlphaFoldDB" id="A0A937FXB1"/>
<dbReference type="GO" id="GO:0008270">
    <property type="term" value="F:zinc ion binding"/>
    <property type="evidence" value="ECO:0007669"/>
    <property type="project" value="InterPro"/>
</dbReference>
<dbReference type="InterPro" id="IPR003615">
    <property type="entry name" value="HNH_nuc"/>
</dbReference>
<evidence type="ECO:0000313" key="2">
    <source>
        <dbReference type="EMBL" id="MBL6446737.1"/>
    </source>
</evidence>
<gene>
    <name evidence="2" type="ORF">JMN32_10470</name>
</gene>
<keyword evidence="2" id="KW-0255">Endonuclease</keyword>
<dbReference type="EMBL" id="JAEUGD010000038">
    <property type="protein sequence ID" value="MBL6446737.1"/>
    <property type="molecule type" value="Genomic_DNA"/>
</dbReference>
<dbReference type="GO" id="GO:0004519">
    <property type="term" value="F:endonuclease activity"/>
    <property type="evidence" value="ECO:0007669"/>
    <property type="project" value="UniProtKB-KW"/>
</dbReference>
<name>A0A937FXB1_9BACT</name>
<protein>
    <submittedName>
        <fullName evidence="2">HNH endonuclease</fullName>
    </submittedName>
</protein>
<keyword evidence="2" id="KW-0540">Nuclease</keyword>
<proteinExistence type="predicted"/>
<feature type="domain" description="HNH" evidence="1">
    <location>
        <begin position="208"/>
        <end position="246"/>
    </location>
</feature>
<dbReference type="CDD" id="cd00085">
    <property type="entry name" value="HNHc"/>
    <property type="match status" value="1"/>
</dbReference>
<dbReference type="Pfam" id="PF01844">
    <property type="entry name" value="HNH"/>
    <property type="match status" value="1"/>
</dbReference>
<evidence type="ECO:0000313" key="3">
    <source>
        <dbReference type="Proteomes" id="UP000614216"/>
    </source>
</evidence>
<dbReference type="Proteomes" id="UP000614216">
    <property type="component" value="Unassembled WGS sequence"/>
</dbReference>
<organism evidence="2 3">
    <name type="scientific">Fulvivirga marina</name>
    <dbReference type="NCBI Taxonomy" id="2494733"/>
    <lineage>
        <taxon>Bacteria</taxon>
        <taxon>Pseudomonadati</taxon>
        <taxon>Bacteroidota</taxon>
        <taxon>Cytophagia</taxon>
        <taxon>Cytophagales</taxon>
        <taxon>Fulvivirgaceae</taxon>
        <taxon>Fulvivirga</taxon>
    </lineage>
</organism>
<keyword evidence="3" id="KW-1185">Reference proteome</keyword>
<evidence type="ECO:0000259" key="1">
    <source>
        <dbReference type="Pfam" id="PF01844"/>
    </source>
</evidence>
<dbReference type="InterPro" id="IPR002711">
    <property type="entry name" value="HNH"/>
</dbReference>
<sequence length="286" mass="32788">MRFRSFHKDFFGASDGAYSIVTERESYDSQITLTDAEAKMVIDHFGLDNIQVGNVASNREKAAQTFLLYPNGQEISLNLVFPKPEKTELRLYISSRAGFKPAAGNIWFLYKKDGRIFLGSLKESDWNSLNQTDDLDDVYQDSIESSIITNINYDIDPGGRIVTQNIGGRTVIARDPRLARMRFDLADNKCEIDPSHETFIAQRTQLPYVEAHHFIPMKFQHLYSAPLDNLENIVSLCPNCHRGIHHAIIKHKYELIEDLYGKRPRLHSNFSVEDIAQFYNALRITN</sequence>
<dbReference type="GO" id="GO:0003676">
    <property type="term" value="F:nucleic acid binding"/>
    <property type="evidence" value="ECO:0007669"/>
    <property type="project" value="InterPro"/>
</dbReference>
<keyword evidence="2" id="KW-0378">Hydrolase</keyword>
<dbReference type="RefSeq" id="WP_202856282.1">
    <property type="nucleotide sequence ID" value="NZ_JAEUGD010000038.1"/>
</dbReference>